<evidence type="ECO:0000256" key="1">
    <source>
        <dbReference type="SAM" id="Phobius"/>
    </source>
</evidence>
<reference evidence="2" key="1">
    <citation type="journal article" date="2020" name="Phytopathology">
        <title>Genome sequence of the chestnut blight fungus Cryphonectria parasitica EP155: A fundamental resource for an archetypical invasive plant pathogen.</title>
        <authorList>
            <person name="Crouch J.A."/>
            <person name="Dawe A."/>
            <person name="Aerts A."/>
            <person name="Barry K."/>
            <person name="Churchill A.C.L."/>
            <person name="Grimwood J."/>
            <person name="Hillman B."/>
            <person name="Milgroom M.G."/>
            <person name="Pangilinan J."/>
            <person name="Smith M."/>
            <person name="Salamov A."/>
            <person name="Schmutz J."/>
            <person name="Yadav J."/>
            <person name="Grigoriev I.V."/>
            <person name="Nuss D."/>
        </authorList>
    </citation>
    <scope>NUCLEOTIDE SEQUENCE</scope>
    <source>
        <strain evidence="2">EP155</strain>
    </source>
</reference>
<keyword evidence="1" id="KW-0472">Membrane</keyword>
<dbReference type="GeneID" id="63837134"/>
<dbReference type="AlphaFoldDB" id="A0A9P4YBS6"/>
<evidence type="ECO:0000313" key="2">
    <source>
        <dbReference type="EMBL" id="KAF3770156.1"/>
    </source>
</evidence>
<accession>A0A9P4YBS6</accession>
<keyword evidence="3" id="KW-1185">Reference proteome</keyword>
<gene>
    <name evidence="2" type="ORF">M406DRAFT_325616</name>
</gene>
<name>A0A9P4YBS6_CRYP1</name>
<sequence>MLQENRDRDWYLSIYYILAFIIIIAREDLDKDFWTSPPSSGPSQDGILLPPAIQSALCAEGTSWYAGQHFDLICFQGDGLSFEVGKCMSYFLPQQRNPVTSHPSPYSAGGG</sequence>
<organism evidence="2 3">
    <name type="scientific">Cryphonectria parasitica (strain ATCC 38755 / EP155)</name>
    <dbReference type="NCBI Taxonomy" id="660469"/>
    <lineage>
        <taxon>Eukaryota</taxon>
        <taxon>Fungi</taxon>
        <taxon>Dikarya</taxon>
        <taxon>Ascomycota</taxon>
        <taxon>Pezizomycotina</taxon>
        <taxon>Sordariomycetes</taxon>
        <taxon>Sordariomycetidae</taxon>
        <taxon>Diaporthales</taxon>
        <taxon>Cryphonectriaceae</taxon>
        <taxon>Cryphonectria-Endothia species complex</taxon>
        <taxon>Cryphonectria</taxon>
    </lineage>
</organism>
<dbReference type="Proteomes" id="UP000803844">
    <property type="component" value="Unassembled WGS sequence"/>
</dbReference>
<dbReference type="RefSeq" id="XP_040781117.1">
    <property type="nucleotide sequence ID" value="XM_040920005.1"/>
</dbReference>
<evidence type="ECO:0000313" key="3">
    <source>
        <dbReference type="Proteomes" id="UP000803844"/>
    </source>
</evidence>
<dbReference type="EMBL" id="MU032344">
    <property type="protein sequence ID" value="KAF3770156.1"/>
    <property type="molecule type" value="Genomic_DNA"/>
</dbReference>
<proteinExistence type="predicted"/>
<keyword evidence="1" id="KW-1133">Transmembrane helix</keyword>
<comment type="caution">
    <text evidence="2">The sequence shown here is derived from an EMBL/GenBank/DDBJ whole genome shotgun (WGS) entry which is preliminary data.</text>
</comment>
<protein>
    <submittedName>
        <fullName evidence="2">Uncharacterized protein</fullName>
    </submittedName>
</protein>
<feature type="transmembrane region" description="Helical" evidence="1">
    <location>
        <begin position="12"/>
        <end position="29"/>
    </location>
</feature>
<keyword evidence="1" id="KW-0812">Transmembrane</keyword>